<evidence type="ECO:0000313" key="15">
    <source>
        <dbReference type="EMBL" id="RFU15804.1"/>
    </source>
</evidence>
<dbReference type="InterPro" id="IPR003661">
    <property type="entry name" value="HisK_dim/P_dom"/>
</dbReference>
<evidence type="ECO:0000256" key="5">
    <source>
        <dbReference type="ARBA" id="ARBA00022679"/>
    </source>
</evidence>
<keyword evidence="5" id="KW-0808">Transferase</keyword>
<keyword evidence="6 13" id="KW-0812">Transmembrane</keyword>
<evidence type="ECO:0000256" key="3">
    <source>
        <dbReference type="ARBA" id="ARBA00012438"/>
    </source>
</evidence>
<comment type="caution">
    <text evidence="15">The sequence shown here is derived from an EMBL/GenBank/DDBJ whole genome shotgun (WGS) entry which is preliminary data.</text>
</comment>
<feature type="transmembrane region" description="Helical" evidence="13">
    <location>
        <begin position="22"/>
        <end position="40"/>
    </location>
</feature>
<dbReference type="InterPro" id="IPR025201">
    <property type="entry name" value="KdpD_TM"/>
</dbReference>
<evidence type="ECO:0000256" key="12">
    <source>
        <dbReference type="ARBA" id="ARBA00023136"/>
    </source>
</evidence>
<feature type="transmembrane region" description="Helical" evidence="13">
    <location>
        <begin position="46"/>
        <end position="63"/>
    </location>
</feature>
<keyword evidence="4" id="KW-0597">Phosphoprotein</keyword>
<keyword evidence="8" id="KW-0418">Kinase</keyword>
<dbReference type="Pfam" id="PF00512">
    <property type="entry name" value="HisKA"/>
    <property type="match status" value="1"/>
</dbReference>
<comment type="subcellular location">
    <subcellularLocation>
        <location evidence="2">Membrane</location>
        <topology evidence="2">Multi-pass membrane protein</topology>
    </subcellularLocation>
</comment>
<dbReference type="EC" id="2.7.13.3" evidence="3"/>
<dbReference type="PANTHER" id="PTHR45569">
    <property type="entry name" value="SENSOR PROTEIN KDPD"/>
    <property type="match status" value="1"/>
</dbReference>
<evidence type="ECO:0000256" key="4">
    <source>
        <dbReference type="ARBA" id="ARBA00022553"/>
    </source>
</evidence>
<evidence type="ECO:0000256" key="11">
    <source>
        <dbReference type="ARBA" id="ARBA00023012"/>
    </source>
</evidence>
<dbReference type="InterPro" id="IPR003594">
    <property type="entry name" value="HATPase_dom"/>
</dbReference>
<reference evidence="15 16" key="1">
    <citation type="submission" date="2018-08" db="EMBL/GenBank/DDBJ databases">
        <title>Acidipila sp. 4G-K13, an acidobacterium isolated from forest soil.</title>
        <authorList>
            <person name="Gao Z.-H."/>
            <person name="Qiu L.-H."/>
        </authorList>
    </citation>
    <scope>NUCLEOTIDE SEQUENCE [LARGE SCALE GENOMIC DNA]</scope>
    <source>
        <strain evidence="15 16">4G-K13</strain>
    </source>
</reference>
<dbReference type="GO" id="GO:0000155">
    <property type="term" value="F:phosphorelay sensor kinase activity"/>
    <property type="evidence" value="ECO:0007669"/>
    <property type="project" value="InterPro"/>
</dbReference>
<dbReference type="PRINTS" id="PR00344">
    <property type="entry name" value="BCTRLSENSOR"/>
</dbReference>
<dbReference type="InterPro" id="IPR005467">
    <property type="entry name" value="His_kinase_dom"/>
</dbReference>
<name>A0A372ILM7_9BACT</name>
<dbReference type="PANTHER" id="PTHR45569:SF1">
    <property type="entry name" value="SENSOR PROTEIN KDPD"/>
    <property type="match status" value="1"/>
</dbReference>
<dbReference type="PROSITE" id="PS50109">
    <property type="entry name" value="HIS_KIN"/>
    <property type="match status" value="1"/>
</dbReference>
<evidence type="ECO:0000256" key="6">
    <source>
        <dbReference type="ARBA" id="ARBA00022692"/>
    </source>
</evidence>
<dbReference type="Gene3D" id="1.10.287.130">
    <property type="match status" value="1"/>
</dbReference>
<protein>
    <recommendedName>
        <fullName evidence="3">histidine kinase</fullName>
        <ecNumber evidence="3">2.7.13.3</ecNumber>
    </recommendedName>
</protein>
<evidence type="ECO:0000256" key="13">
    <source>
        <dbReference type="SAM" id="Phobius"/>
    </source>
</evidence>
<proteinExistence type="predicted"/>
<dbReference type="InterPro" id="IPR036097">
    <property type="entry name" value="HisK_dim/P_sf"/>
</dbReference>
<sequence>MVVPRVVSSPVMEKHTARVWQALTRYLILTAASCLLVAIFKKLIPVNQTTVALSFLVLILITASRWRLAYSVYLSLLCTLLYNLFFLPPVGTLTIADPQNWITLTAFLCTSALVSHLAAKEHHQSEMSEVRRRDIELLYKFSQQILLQGDLPGLIRSIPSVAASIFGLRAAALYVRGEDTVFYSDPHNELIPLVDLKLVAEKSEAAVSQTNGIHLIPLLLGMYHSLGILAVTDGGFSSEMYEAIGSLVSIAMERATALERTSRLEASRESERLRSALLDSVTHDLRTPLTGIRAAATTLLSQTDLPEPERLELVAVVDEESMRLDRLIGQAMEMAQLDAETHKINPKMQDVKDLVEMAAEEMAPVLRGHPVKVHVSENVPAVPMDRELIYRVLRHLLENAAKYSAPGSPIILQAERDPSRLLVSVIDKGHGIDPEEQPFVFDKFFRGRKHQPLVNGTGMGLAIVKAILEAHGGGIELTSTPGEGSRFRFWLPLHPA</sequence>
<evidence type="ECO:0000256" key="8">
    <source>
        <dbReference type="ARBA" id="ARBA00022777"/>
    </source>
</evidence>
<dbReference type="InterPro" id="IPR004358">
    <property type="entry name" value="Sig_transdc_His_kin-like_C"/>
</dbReference>
<dbReference type="SMART" id="SM00387">
    <property type="entry name" value="HATPase_c"/>
    <property type="match status" value="1"/>
</dbReference>
<keyword evidence="16" id="KW-1185">Reference proteome</keyword>
<accession>A0A372ILM7</accession>
<keyword evidence="7" id="KW-0547">Nucleotide-binding</keyword>
<dbReference type="SUPFAM" id="SSF55874">
    <property type="entry name" value="ATPase domain of HSP90 chaperone/DNA topoisomerase II/histidine kinase"/>
    <property type="match status" value="1"/>
</dbReference>
<evidence type="ECO:0000256" key="10">
    <source>
        <dbReference type="ARBA" id="ARBA00022989"/>
    </source>
</evidence>
<dbReference type="EMBL" id="QVQT01000005">
    <property type="protein sequence ID" value="RFU15804.1"/>
    <property type="molecule type" value="Genomic_DNA"/>
</dbReference>
<keyword evidence="10 13" id="KW-1133">Transmembrane helix</keyword>
<dbReference type="Proteomes" id="UP000264702">
    <property type="component" value="Unassembled WGS sequence"/>
</dbReference>
<dbReference type="Gene3D" id="3.30.565.10">
    <property type="entry name" value="Histidine kinase-like ATPase, C-terminal domain"/>
    <property type="match status" value="1"/>
</dbReference>
<dbReference type="SUPFAM" id="SSF47384">
    <property type="entry name" value="Homodimeric domain of signal transducing histidine kinase"/>
    <property type="match status" value="1"/>
</dbReference>
<comment type="catalytic activity">
    <reaction evidence="1">
        <text>ATP + protein L-histidine = ADP + protein N-phospho-L-histidine.</text>
        <dbReference type="EC" id="2.7.13.3"/>
    </reaction>
</comment>
<dbReference type="AlphaFoldDB" id="A0A372ILM7"/>
<dbReference type="FunFam" id="3.30.565.10:FF:000006">
    <property type="entry name" value="Sensor histidine kinase WalK"/>
    <property type="match status" value="1"/>
</dbReference>
<evidence type="ECO:0000256" key="2">
    <source>
        <dbReference type="ARBA" id="ARBA00004141"/>
    </source>
</evidence>
<organism evidence="15 16">
    <name type="scientific">Paracidobacterium acidisoli</name>
    <dbReference type="NCBI Taxonomy" id="2303751"/>
    <lineage>
        <taxon>Bacteria</taxon>
        <taxon>Pseudomonadati</taxon>
        <taxon>Acidobacteriota</taxon>
        <taxon>Terriglobia</taxon>
        <taxon>Terriglobales</taxon>
        <taxon>Acidobacteriaceae</taxon>
        <taxon>Paracidobacterium</taxon>
    </lineage>
</organism>
<dbReference type="Pfam" id="PF02518">
    <property type="entry name" value="HATPase_c"/>
    <property type="match status" value="1"/>
</dbReference>
<evidence type="ECO:0000256" key="7">
    <source>
        <dbReference type="ARBA" id="ARBA00022741"/>
    </source>
</evidence>
<evidence type="ECO:0000313" key="16">
    <source>
        <dbReference type="Proteomes" id="UP000264702"/>
    </source>
</evidence>
<evidence type="ECO:0000256" key="9">
    <source>
        <dbReference type="ARBA" id="ARBA00022840"/>
    </source>
</evidence>
<dbReference type="CDD" id="cd00082">
    <property type="entry name" value="HisKA"/>
    <property type="match status" value="1"/>
</dbReference>
<dbReference type="Gene3D" id="1.20.120.620">
    <property type="entry name" value="Backbone structure of the membrane domain of e. Coli histidine kinase receptor kdpd"/>
    <property type="match status" value="1"/>
</dbReference>
<feature type="transmembrane region" description="Helical" evidence="13">
    <location>
        <begin position="70"/>
        <end position="89"/>
    </location>
</feature>
<dbReference type="GO" id="GO:0005886">
    <property type="term" value="C:plasma membrane"/>
    <property type="evidence" value="ECO:0007669"/>
    <property type="project" value="TreeGrafter"/>
</dbReference>
<dbReference type="Pfam" id="PF13493">
    <property type="entry name" value="DUF4118"/>
    <property type="match status" value="1"/>
</dbReference>
<gene>
    <name evidence="15" type="ORF">D0Y96_15270</name>
</gene>
<keyword evidence="12 13" id="KW-0472">Membrane</keyword>
<dbReference type="InterPro" id="IPR038318">
    <property type="entry name" value="KdpD_sf"/>
</dbReference>
<dbReference type="SMART" id="SM00388">
    <property type="entry name" value="HisKA"/>
    <property type="match status" value="1"/>
</dbReference>
<dbReference type="InterPro" id="IPR036890">
    <property type="entry name" value="HATPase_C_sf"/>
</dbReference>
<evidence type="ECO:0000259" key="14">
    <source>
        <dbReference type="PROSITE" id="PS50109"/>
    </source>
</evidence>
<dbReference type="InterPro" id="IPR052023">
    <property type="entry name" value="Histidine_kinase_KdpD"/>
</dbReference>
<keyword evidence="9" id="KW-0067">ATP-binding</keyword>
<keyword evidence="11" id="KW-0902">Two-component regulatory system</keyword>
<dbReference type="GO" id="GO:0005524">
    <property type="term" value="F:ATP binding"/>
    <property type="evidence" value="ECO:0007669"/>
    <property type="project" value="UniProtKB-KW"/>
</dbReference>
<evidence type="ECO:0000256" key="1">
    <source>
        <dbReference type="ARBA" id="ARBA00000085"/>
    </source>
</evidence>
<feature type="domain" description="Histidine kinase" evidence="14">
    <location>
        <begin position="280"/>
        <end position="495"/>
    </location>
</feature>